<dbReference type="OrthoDB" id="415825at2759"/>
<protein>
    <submittedName>
        <fullName evidence="5">FAD/FMN-containing isoamyl alcohol oxidase-like protein MreA</fullName>
    </submittedName>
</protein>
<evidence type="ECO:0000256" key="1">
    <source>
        <dbReference type="ARBA" id="ARBA00005466"/>
    </source>
</evidence>
<dbReference type="Pfam" id="PF01565">
    <property type="entry name" value="FAD_binding_4"/>
    <property type="match status" value="1"/>
</dbReference>
<dbReference type="Pfam" id="PF08031">
    <property type="entry name" value="BBE"/>
    <property type="match status" value="1"/>
</dbReference>
<evidence type="ECO:0000256" key="2">
    <source>
        <dbReference type="ARBA" id="ARBA00023002"/>
    </source>
</evidence>
<proteinExistence type="inferred from homology"/>
<keyword evidence="2" id="KW-0560">Oxidoreductase</keyword>
<dbReference type="GO" id="GO:0016491">
    <property type="term" value="F:oxidoreductase activity"/>
    <property type="evidence" value="ECO:0007669"/>
    <property type="project" value="UniProtKB-KW"/>
</dbReference>
<name>A0A6A6TRE1_9PLEO</name>
<feature type="chain" id="PRO_5025378739" evidence="3">
    <location>
        <begin position="21"/>
        <end position="632"/>
    </location>
</feature>
<sequence>MQFFPWAALVSLLASQSTNAFNFPFESHQLTESDFGNNSDIVFASSTASTNSSRCKNYPGDADWPSEEKWNSFNASLGGALIKGIPPAAACYNGTYYDADKCTMVKKMQMSTIFTTADPVIPNGQWQLGNPCPVPQSSVSPPLSACNLTSFPAYVVNATSVKNIQLGVNFARNNNIRLTIKNTGHDFLGRNTGGGALQIWTHPLKALEYLPEYEMGQYSGKAAKVASGLEQFELHQYMEKYNMTILAPGSTTVGAYGGFMGGGGFSTVLTSKLGLMADQVLSFEIVTADGKFLHADPEENEDLFWAVRGGGPGNWGVVTSLIVKAYDTLPISQGLIGFQTFPLFINSTSTVQVSEEAFWKGVSVYFSWLPEITSAQGVGWNTLSGFTFNGTKSFTFNGRVNLGGWQKRDAETFMTPMLKDLNAVGINLTSPTVQFYPTYPQQAYVPGGPGEGASNSRFGSHLFPRSTFADATSAQFNASMAAIRSFVEDGGYSFHSVDYTPTEDVAGWPGTNSAVSPHLRRAMMHATGYDVHDSGPQWTAQQQIESHARLNAYVDKWRAAAPGSGAYMNEADTQEPGFRESFYGGNYGRLLGIKERVDPWDVFYVVTGVGSDRWYSEGVKGLPTQQGRLCRV</sequence>
<feature type="signal peptide" evidence="3">
    <location>
        <begin position="1"/>
        <end position="20"/>
    </location>
</feature>
<evidence type="ECO:0000313" key="5">
    <source>
        <dbReference type="EMBL" id="KAF2661194.1"/>
    </source>
</evidence>
<dbReference type="AlphaFoldDB" id="A0A6A6TRE1"/>
<dbReference type="PANTHER" id="PTHR13878:SF91">
    <property type="entry name" value="FAD BINDING DOMAIN PROTEIN (AFU_ORTHOLOGUE AFUA_6G12070)-RELATED"/>
    <property type="match status" value="1"/>
</dbReference>
<feature type="domain" description="FAD-binding PCMH-type" evidence="4">
    <location>
        <begin position="148"/>
        <end position="328"/>
    </location>
</feature>
<evidence type="ECO:0000256" key="3">
    <source>
        <dbReference type="SAM" id="SignalP"/>
    </source>
</evidence>
<dbReference type="GO" id="GO:0071949">
    <property type="term" value="F:FAD binding"/>
    <property type="evidence" value="ECO:0007669"/>
    <property type="project" value="InterPro"/>
</dbReference>
<accession>A0A6A6TRE1</accession>
<dbReference type="Proteomes" id="UP000799324">
    <property type="component" value="Unassembled WGS sequence"/>
</dbReference>
<dbReference type="InterPro" id="IPR016169">
    <property type="entry name" value="FAD-bd_PCMH_sub2"/>
</dbReference>
<dbReference type="Gene3D" id="3.30.465.10">
    <property type="match status" value="2"/>
</dbReference>
<comment type="similarity">
    <text evidence="1">Belongs to the oxygen-dependent FAD-linked oxidoreductase family.</text>
</comment>
<dbReference type="EMBL" id="MU004295">
    <property type="protein sequence ID" value="KAF2661194.1"/>
    <property type="molecule type" value="Genomic_DNA"/>
</dbReference>
<dbReference type="PROSITE" id="PS51387">
    <property type="entry name" value="FAD_PCMH"/>
    <property type="match status" value="1"/>
</dbReference>
<dbReference type="PANTHER" id="PTHR13878">
    <property type="entry name" value="GULONOLACTONE OXIDASE"/>
    <property type="match status" value="1"/>
</dbReference>
<evidence type="ECO:0000313" key="6">
    <source>
        <dbReference type="Proteomes" id="UP000799324"/>
    </source>
</evidence>
<reference evidence="5" key="1">
    <citation type="journal article" date="2020" name="Stud. Mycol.">
        <title>101 Dothideomycetes genomes: a test case for predicting lifestyles and emergence of pathogens.</title>
        <authorList>
            <person name="Haridas S."/>
            <person name="Albert R."/>
            <person name="Binder M."/>
            <person name="Bloem J."/>
            <person name="Labutti K."/>
            <person name="Salamov A."/>
            <person name="Andreopoulos B."/>
            <person name="Baker S."/>
            <person name="Barry K."/>
            <person name="Bills G."/>
            <person name="Bluhm B."/>
            <person name="Cannon C."/>
            <person name="Castanera R."/>
            <person name="Culley D."/>
            <person name="Daum C."/>
            <person name="Ezra D."/>
            <person name="Gonzalez J."/>
            <person name="Henrissat B."/>
            <person name="Kuo A."/>
            <person name="Liang C."/>
            <person name="Lipzen A."/>
            <person name="Lutzoni F."/>
            <person name="Magnuson J."/>
            <person name="Mondo S."/>
            <person name="Nolan M."/>
            <person name="Ohm R."/>
            <person name="Pangilinan J."/>
            <person name="Park H.-J."/>
            <person name="Ramirez L."/>
            <person name="Alfaro M."/>
            <person name="Sun H."/>
            <person name="Tritt A."/>
            <person name="Yoshinaga Y."/>
            <person name="Zwiers L.-H."/>
            <person name="Turgeon B."/>
            <person name="Goodwin S."/>
            <person name="Spatafora J."/>
            <person name="Crous P."/>
            <person name="Grigoriev I."/>
        </authorList>
    </citation>
    <scope>NUCLEOTIDE SEQUENCE</scope>
    <source>
        <strain evidence="5">CBS 122681</strain>
    </source>
</reference>
<dbReference type="InterPro" id="IPR050432">
    <property type="entry name" value="FAD-linked_Oxidoreductases_BP"/>
</dbReference>
<evidence type="ECO:0000259" key="4">
    <source>
        <dbReference type="PROSITE" id="PS51387"/>
    </source>
</evidence>
<dbReference type="SUPFAM" id="SSF56176">
    <property type="entry name" value="FAD-binding/transporter-associated domain-like"/>
    <property type="match status" value="1"/>
</dbReference>
<dbReference type="InterPro" id="IPR036318">
    <property type="entry name" value="FAD-bd_PCMH-like_sf"/>
</dbReference>
<dbReference type="InterPro" id="IPR012951">
    <property type="entry name" value="BBE"/>
</dbReference>
<keyword evidence="3" id="KW-0732">Signal</keyword>
<dbReference type="InterPro" id="IPR016166">
    <property type="entry name" value="FAD-bd_PCMH"/>
</dbReference>
<keyword evidence="6" id="KW-1185">Reference proteome</keyword>
<dbReference type="InterPro" id="IPR006094">
    <property type="entry name" value="Oxid_FAD_bind_N"/>
</dbReference>
<organism evidence="5 6">
    <name type="scientific">Lophiostoma macrostomum CBS 122681</name>
    <dbReference type="NCBI Taxonomy" id="1314788"/>
    <lineage>
        <taxon>Eukaryota</taxon>
        <taxon>Fungi</taxon>
        <taxon>Dikarya</taxon>
        <taxon>Ascomycota</taxon>
        <taxon>Pezizomycotina</taxon>
        <taxon>Dothideomycetes</taxon>
        <taxon>Pleosporomycetidae</taxon>
        <taxon>Pleosporales</taxon>
        <taxon>Lophiostomataceae</taxon>
        <taxon>Lophiostoma</taxon>
    </lineage>
</organism>
<gene>
    <name evidence="5" type="ORF">K491DRAFT_481032</name>
</gene>